<keyword evidence="1" id="KW-0812">Transmembrane</keyword>
<reference evidence="2" key="1">
    <citation type="submission" date="2020-08" db="EMBL/GenBank/DDBJ databases">
        <title>Taxonomic study for Lactobacillus species isolated from hardwood bark.</title>
        <authorList>
            <person name="Tohno M."/>
            <person name="Tanizawa Y."/>
        </authorList>
    </citation>
    <scope>NUCLEOTIDE SEQUENCE</scope>
    <source>
        <strain evidence="2">B40</strain>
    </source>
</reference>
<dbReference type="GO" id="GO:0016020">
    <property type="term" value="C:membrane"/>
    <property type="evidence" value="ECO:0007669"/>
    <property type="project" value="InterPro"/>
</dbReference>
<dbReference type="RefSeq" id="WP_212780355.1">
    <property type="nucleotide sequence ID" value="NZ_BMAY01000003.1"/>
</dbReference>
<dbReference type="AlphaFoldDB" id="A0A916VH54"/>
<accession>A0A916VH54</accession>
<feature type="transmembrane region" description="Helical" evidence="1">
    <location>
        <begin position="366"/>
        <end position="385"/>
    </location>
</feature>
<feature type="transmembrane region" description="Helical" evidence="1">
    <location>
        <begin position="103"/>
        <end position="125"/>
    </location>
</feature>
<name>A0A916VH54_9LACO</name>
<evidence type="ECO:0000313" key="3">
    <source>
        <dbReference type="Proteomes" id="UP000677218"/>
    </source>
</evidence>
<organism evidence="2 3">
    <name type="scientific">Lactobacillus corticis</name>
    <dbReference type="NCBI Taxonomy" id="2201249"/>
    <lineage>
        <taxon>Bacteria</taxon>
        <taxon>Bacillati</taxon>
        <taxon>Bacillota</taxon>
        <taxon>Bacilli</taxon>
        <taxon>Lactobacillales</taxon>
        <taxon>Lactobacillaceae</taxon>
        <taxon>Lactobacillus</taxon>
    </lineage>
</organism>
<protein>
    <submittedName>
        <fullName evidence="2">Multidrug ABC transporter permease protein</fullName>
    </submittedName>
</protein>
<comment type="caution">
    <text evidence="2">The sequence shown here is derived from an EMBL/GenBank/DDBJ whole genome shotgun (WGS) entry which is preliminary data.</text>
</comment>
<keyword evidence="1" id="KW-1133">Transmembrane helix</keyword>
<keyword evidence="3" id="KW-1185">Reference proteome</keyword>
<evidence type="ECO:0000313" key="2">
    <source>
        <dbReference type="EMBL" id="GFZ26656.1"/>
    </source>
</evidence>
<dbReference type="Pfam" id="PF05975">
    <property type="entry name" value="EcsB"/>
    <property type="match status" value="1"/>
</dbReference>
<feature type="transmembrane region" description="Helical" evidence="1">
    <location>
        <begin position="55"/>
        <end position="75"/>
    </location>
</feature>
<dbReference type="PIRSF" id="PIRSF037259">
    <property type="entry name" value="EcsB_ABC"/>
    <property type="match status" value="1"/>
</dbReference>
<sequence length="393" mass="45615">MNKLAHQRLNANFKQSLKYLRLVFNDFFVLALIFLFGALMYWYAQTLKSLPPKRWYYPLTLAIVLWLPTLTGRLATLLKAADKQFLLPQDRAMKGYLQIMRRYSMLLPTLLILLAAGIMWPFALLKVQLKGWNYIALVLVMLVAKYGRLRFESGQLYFGKSYTDWHLCDLAGLLLSSYYSFGIVVYAVVALFFAFAYKLPKSGFDWNRAVDLEISRKNVIYTIFSMFTDVQEKTINIRRRKYLDFLLPKTLGKEHANSFLYRRSLLRNPDYLNLFVRMTVFAWLISVLVGEGTWTLGLCALVSFLTIYQLLPLGNEFDDNLMYVVSPISKKGRGKDLIKVLNLAMNLQWLLIVLGWLVMGPLNLKLAANSFLLLVWVNLLVRLYLPLKVKDME</sequence>
<feature type="transmembrane region" description="Helical" evidence="1">
    <location>
        <begin position="340"/>
        <end position="360"/>
    </location>
</feature>
<feature type="transmembrane region" description="Helical" evidence="1">
    <location>
        <begin position="280"/>
        <end position="308"/>
    </location>
</feature>
<gene>
    <name evidence="2" type="ORF">LCB40_05360</name>
</gene>
<feature type="transmembrane region" description="Helical" evidence="1">
    <location>
        <begin position="170"/>
        <end position="197"/>
    </location>
</feature>
<evidence type="ECO:0000256" key="1">
    <source>
        <dbReference type="SAM" id="Phobius"/>
    </source>
</evidence>
<proteinExistence type="predicted"/>
<dbReference type="EMBL" id="BMAY01000003">
    <property type="protein sequence ID" value="GFZ26656.1"/>
    <property type="molecule type" value="Genomic_DNA"/>
</dbReference>
<dbReference type="InterPro" id="IPR010288">
    <property type="entry name" value="EcsB_ABC"/>
</dbReference>
<feature type="transmembrane region" description="Helical" evidence="1">
    <location>
        <begin position="131"/>
        <end position="149"/>
    </location>
</feature>
<keyword evidence="1" id="KW-0472">Membrane</keyword>
<dbReference type="Proteomes" id="UP000677218">
    <property type="component" value="Unassembled WGS sequence"/>
</dbReference>
<feature type="transmembrane region" description="Helical" evidence="1">
    <location>
        <begin position="20"/>
        <end position="43"/>
    </location>
</feature>